<sequence length="509" mass="54790">MKRAGRGLSLLLGALLTGCAPHPTSPTLTVLAGSELRDLEGPVLDAIASQTGVRLQLKYTGTIDAAERLAAGEQADFAWLSSDRYLRLQPEVAKRLLTRTPTMLSPVVLAVRADLAQKWGWDKAVSWKDVARKAGSGEFRFAMTNPVASNSGFSALVGVTAALAGGSDAVALDKLDTPEVRGFARGVVLSAGSSGFLGEAYIRDQDKLGGMINYENVITQLNASGKLRQPLRVLIPDEGVVTADYPLILLNPDAREAYGRVTDYLKTSAAQTLVKERTGRHPLGGQEDMPLELAFPGSLAAIEATLSAYLNENRRPASTTFVLDVSGSMQGERLDALKSSLQALAGGDVSVTGRYAQFAPREQVRFLTFSSKVHDLKKYQVGSSGHEGAALQQIKDYAKQLQIQGGTAIYDALTSALQQLEGEGPQPNRIRTVVLMTDGENNEGMGLHDFLAVRAAKPQHVRDVRIFPILFGEASPDEMEELARATGGRVFDARSRPLPSIFKEIRAYQ</sequence>
<dbReference type="EMBL" id="FWWU01000007">
    <property type="protein sequence ID" value="SMB84184.1"/>
    <property type="molecule type" value="Genomic_DNA"/>
</dbReference>
<evidence type="ECO:0000313" key="2">
    <source>
        <dbReference type="EMBL" id="SMB84184.1"/>
    </source>
</evidence>
<dbReference type="SUPFAM" id="SSF53850">
    <property type="entry name" value="Periplasmic binding protein-like II"/>
    <property type="match status" value="1"/>
</dbReference>
<dbReference type="InterPro" id="IPR036465">
    <property type="entry name" value="vWFA_dom_sf"/>
</dbReference>
<dbReference type="AlphaFoldDB" id="A0A1W1UTZ6"/>
<dbReference type="SUPFAM" id="SSF53300">
    <property type="entry name" value="vWA-like"/>
    <property type="match status" value="1"/>
</dbReference>
<dbReference type="PROSITE" id="PS51257">
    <property type="entry name" value="PROKAR_LIPOPROTEIN"/>
    <property type="match status" value="1"/>
</dbReference>
<dbReference type="Pfam" id="PF00092">
    <property type="entry name" value="VWA"/>
    <property type="match status" value="1"/>
</dbReference>
<protein>
    <submittedName>
        <fullName evidence="2">Ca-activated chloride channel family protein</fullName>
    </submittedName>
</protein>
<dbReference type="InterPro" id="IPR051266">
    <property type="entry name" value="CLCR"/>
</dbReference>
<dbReference type="PROSITE" id="PS50234">
    <property type="entry name" value="VWFA"/>
    <property type="match status" value="1"/>
</dbReference>
<dbReference type="Pfam" id="PF13531">
    <property type="entry name" value="SBP_bac_11"/>
    <property type="match status" value="1"/>
</dbReference>
<dbReference type="RefSeq" id="WP_084046712.1">
    <property type="nucleotide sequence ID" value="NZ_FWWU01000007.1"/>
</dbReference>
<evidence type="ECO:0000313" key="3">
    <source>
        <dbReference type="Proteomes" id="UP000192582"/>
    </source>
</evidence>
<gene>
    <name evidence="2" type="ORF">SAMN00790413_05024</name>
</gene>
<dbReference type="OrthoDB" id="5621159at2"/>
<feature type="domain" description="VWFA" evidence="1">
    <location>
        <begin position="318"/>
        <end position="509"/>
    </location>
</feature>
<dbReference type="SMART" id="SM00327">
    <property type="entry name" value="VWA"/>
    <property type="match status" value="1"/>
</dbReference>
<dbReference type="PANTHER" id="PTHR10579:SF43">
    <property type="entry name" value="ZINC FINGER (C3HC4-TYPE RING FINGER) FAMILY PROTEIN"/>
    <property type="match status" value="1"/>
</dbReference>
<organism evidence="2 3">
    <name type="scientific">Deinococcus hopiensis KR-140</name>
    <dbReference type="NCBI Taxonomy" id="695939"/>
    <lineage>
        <taxon>Bacteria</taxon>
        <taxon>Thermotogati</taxon>
        <taxon>Deinococcota</taxon>
        <taxon>Deinococci</taxon>
        <taxon>Deinococcales</taxon>
        <taxon>Deinococcaceae</taxon>
        <taxon>Deinococcus</taxon>
    </lineage>
</organism>
<reference evidence="2 3" key="1">
    <citation type="submission" date="2017-04" db="EMBL/GenBank/DDBJ databases">
        <authorList>
            <person name="Afonso C.L."/>
            <person name="Miller P.J."/>
            <person name="Scott M.A."/>
            <person name="Spackman E."/>
            <person name="Goraichik I."/>
            <person name="Dimitrov K.M."/>
            <person name="Suarez D.L."/>
            <person name="Swayne D.E."/>
        </authorList>
    </citation>
    <scope>NUCLEOTIDE SEQUENCE [LARGE SCALE GENOMIC DNA]</scope>
    <source>
        <strain evidence="2 3">KR-140</strain>
    </source>
</reference>
<evidence type="ECO:0000259" key="1">
    <source>
        <dbReference type="PROSITE" id="PS50234"/>
    </source>
</evidence>
<dbReference type="Proteomes" id="UP000192582">
    <property type="component" value="Unassembled WGS sequence"/>
</dbReference>
<dbReference type="Gene3D" id="3.40.50.410">
    <property type="entry name" value="von Willebrand factor, type A domain"/>
    <property type="match status" value="1"/>
</dbReference>
<dbReference type="PANTHER" id="PTHR10579">
    <property type="entry name" value="CALCIUM-ACTIVATED CHLORIDE CHANNEL REGULATOR"/>
    <property type="match status" value="1"/>
</dbReference>
<keyword evidence="3" id="KW-1185">Reference proteome</keyword>
<dbReference type="STRING" id="695939.SAMN00790413_05024"/>
<name>A0A1W1UTZ6_9DEIO</name>
<proteinExistence type="predicted"/>
<accession>A0A1W1UTZ6</accession>
<dbReference type="CDD" id="cd00198">
    <property type="entry name" value="vWFA"/>
    <property type="match status" value="1"/>
</dbReference>
<dbReference type="InterPro" id="IPR002035">
    <property type="entry name" value="VWF_A"/>
</dbReference>